<dbReference type="STRING" id="1802485.A2V97_04350"/>
<dbReference type="GO" id="GO:0052381">
    <property type="term" value="F:tRNA dimethylallyltransferase activity"/>
    <property type="evidence" value="ECO:0007669"/>
    <property type="project" value="UniProtKB-UniRule"/>
</dbReference>
<proteinExistence type="inferred from homology"/>
<feature type="region of interest" description="Interaction with substrate tRNA" evidence="10">
    <location>
        <begin position="34"/>
        <end position="37"/>
    </location>
</feature>
<dbReference type="AlphaFoldDB" id="A0A1F7XNM2"/>
<evidence type="ECO:0000256" key="2">
    <source>
        <dbReference type="ARBA" id="ARBA00003213"/>
    </source>
</evidence>
<dbReference type="SUPFAM" id="SSF52540">
    <property type="entry name" value="P-loop containing nucleoside triphosphate hydrolases"/>
    <property type="match status" value="2"/>
</dbReference>
<keyword evidence="7 10" id="KW-0067">ATP-binding</keyword>
<evidence type="ECO:0000313" key="14">
    <source>
        <dbReference type="EMBL" id="OGM15968.1"/>
    </source>
</evidence>
<keyword evidence="8 10" id="KW-0460">Magnesium</keyword>
<comment type="subunit">
    <text evidence="10">Monomer.</text>
</comment>
<evidence type="ECO:0000256" key="4">
    <source>
        <dbReference type="ARBA" id="ARBA00022679"/>
    </source>
</evidence>
<sequence length="336" mass="38355">MKKLLVIVGPTAIGKTSLAIALAKKFNGEVISADSRQVYKGMDIGTGKDLSRNSKFQRESRLLFPNSKLEFRNLGLGFYTVSGVRIWGYDLVEPKKDFSVAQYIKIVRVIIDDIFARGKLVILTGGTGLYIEALIDGIETVSIPPNPKLRKSLSEKTRDELFDTLAHIDPIKAASLNSSDRKNPRRLIRAIEIALQNSTAKRVILTPKLQKSKLDANTLFIGLTAPKEFLFNNIEKRVEERVRGGIKKEIEELLGKGVSWKDQSMSSLGYREWKSYFESNAADAEAIENWKKEENKYAKRQLTWFKRDKRIGWFDVTDAGWQRNVEFMVEKWYISR</sequence>
<evidence type="ECO:0000256" key="5">
    <source>
        <dbReference type="ARBA" id="ARBA00022694"/>
    </source>
</evidence>
<feature type="site" description="Interaction with substrate tRNA" evidence="10">
    <location>
        <position position="127"/>
    </location>
</feature>
<dbReference type="GO" id="GO:0005524">
    <property type="term" value="F:ATP binding"/>
    <property type="evidence" value="ECO:0007669"/>
    <property type="project" value="UniProtKB-UniRule"/>
</dbReference>
<dbReference type="Gene3D" id="1.10.20.140">
    <property type="match status" value="1"/>
</dbReference>
<keyword evidence="4 10" id="KW-0808">Transferase</keyword>
<comment type="caution">
    <text evidence="14">The sequence shown here is derived from an EMBL/GenBank/DDBJ whole genome shotgun (WGS) entry which is preliminary data.</text>
</comment>
<evidence type="ECO:0000256" key="9">
    <source>
        <dbReference type="ARBA" id="ARBA00049563"/>
    </source>
</evidence>
<comment type="catalytic activity">
    <reaction evidence="9 10 11">
        <text>adenosine(37) in tRNA + dimethylallyl diphosphate = N(6)-dimethylallyladenosine(37) in tRNA + diphosphate</text>
        <dbReference type="Rhea" id="RHEA:26482"/>
        <dbReference type="Rhea" id="RHEA-COMP:10162"/>
        <dbReference type="Rhea" id="RHEA-COMP:10375"/>
        <dbReference type="ChEBI" id="CHEBI:33019"/>
        <dbReference type="ChEBI" id="CHEBI:57623"/>
        <dbReference type="ChEBI" id="CHEBI:74411"/>
        <dbReference type="ChEBI" id="CHEBI:74415"/>
        <dbReference type="EC" id="2.5.1.75"/>
    </reaction>
</comment>
<dbReference type="Proteomes" id="UP000177382">
    <property type="component" value="Unassembled WGS sequence"/>
</dbReference>
<evidence type="ECO:0000256" key="7">
    <source>
        <dbReference type="ARBA" id="ARBA00022840"/>
    </source>
</evidence>
<name>A0A1F7XNM2_9BACT</name>
<dbReference type="Pfam" id="PF01745">
    <property type="entry name" value="IPT"/>
    <property type="match status" value="1"/>
</dbReference>
<comment type="similarity">
    <text evidence="3 10 13">Belongs to the IPP transferase family.</text>
</comment>
<dbReference type="GO" id="GO:0006400">
    <property type="term" value="P:tRNA modification"/>
    <property type="evidence" value="ECO:0007669"/>
    <property type="project" value="TreeGrafter"/>
</dbReference>
<dbReference type="EMBL" id="MGFX01000001">
    <property type="protein sequence ID" value="OGM15968.1"/>
    <property type="molecule type" value="Genomic_DNA"/>
</dbReference>
<reference evidence="14 15" key="1">
    <citation type="journal article" date="2016" name="Nat. Commun.">
        <title>Thousands of microbial genomes shed light on interconnected biogeochemical processes in an aquifer system.</title>
        <authorList>
            <person name="Anantharaman K."/>
            <person name="Brown C.T."/>
            <person name="Hug L.A."/>
            <person name="Sharon I."/>
            <person name="Castelle C.J."/>
            <person name="Probst A.J."/>
            <person name="Thomas B.C."/>
            <person name="Singh A."/>
            <person name="Wilkins M.J."/>
            <person name="Karaoz U."/>
            <person name="Brodie E.L."/>
            <person name="Williams K.H."/>
            <person name="Hubbard S.S."/>
            <person name="Banfield J.F."/>
        </authorList>
    </citation>
    <scope>NUCLEOTIDE SEQUENCE [LARGE SCALE GENOMIC DNA]</scope>
</reference>
<comment type="cofactor">
    <cofactor evidence="1 10">
        <name>Mg(2+)</name>
        <dbReference type="ChEBI" id="CHEBI:18420"/>
    </cofactor>
</comment>
<evidence type="ECO:0000256" key="13">
    <source>
        <dbReference type="RuleBase" id="RU003785"/>
    </source>
</evidence>
<feature type="site" description="Interaction with substrate tRNA" evidence="10">
    <location>
        <position position="150"/>
    </location>
</feature>
<dbReference type="Pfam" id="PF01715">
    <property type="entry name" value="IPPT"/>
    <property type="match status" value="1"/>
</dbReference>
<dbReference type="InterPro" id="IPR027417">
    <property type="entry name" value="P-loop_NTPase"/>
</dbReference>
<feature type="binding site" evidence="10">
    <location>
        <begin position="9"/>
        <end position="16"/>
    </location>
    <ligand>
        <name>ATP</name>
        <dbReference type="ChEBI" id="CHEBI:30616"/>
    </ligand>
</feature>
<evidence type="ECO:0000313" key="15">
    <source>
        <dbReference type="Proteomes" id="UP000177382"/>
    </source>
</evidence>
<dbReference type="PANTHER" id="PTHR11088:SF60">
    <property type="entry name" value="TRNA DIMETHYLALLYLTRANSFERASE"/>
    <property type="match status" value="1"/>
</dbReference>
<gene>
    <name evidence="10" type="primary">miaA</name>
    <name evidence="14" type="ORF">A2V97_04350</name>
</gene>
<evidence type="ECO:0000256" key="11">
    <source>
        <dbReference type="RuleBase" id="RU003783"/>
    </source>
</evidence>
<dbReference type="EC" id="2.5.1.75" evidence="10"/>
<dbReference type="HAMAP" id="MF_00185">
    <property type="entry name" value="IPP_trans"/>
    <property type="match status" value="1"/>
</dbReference>
<evidence type="ECO:0000256" key="8">
    <source>
        <dbReference type="ARBA" id="ARBA00022842"/>
    </source>
</evidence>
<dbReference type="PANTHER" id="PTHR11088">
    <property type="entry name" value="TRNA DIMETHYLALLYLTRANSFERASE"/>
    <property type="match status" value="1"/>
</dbReference>
<evidence type="ECO:0000256" key="12">
    <source>
        <dbReference type="RuleBase" id="RU003784"/>
    </source>
</evidence>
<dbReference type="InterPro" id="IPR018022">
    <property type="entry name" value="IPT"/>
</dbReference>
<evidence type="ECO:0000256" key="10">
    <source>
        <dbReference type="HAMAP-Rule" id="MF_00185"/>
    </source>
</evidence>
<evidence type="ECO:0000256" key="3">
    <source>
        <dbReference type="ARBA" id="ARBA00005842"/>
    </source>
</evidence>
<keyword evidence="6 10" id="KW-0547">Nucleotide-binding</keyword>
<accession>A0A1F7XNM2</accession>
<dbReference type="InterPro" id="IPR039657">
    <property type="entry name" value="Dimethylallyltransferase"/>
</dbReference>
<organism evidence="14 15">
    <name type="scientific">Candidatus Woesebacteria bacterium RBG_16_42_24</name>
    <dbReference type="NCBI Taxonomy" id="1802485"/>
    <lineage>
        <taxon>Bacteria</taxon>
        <taxon>Candidatus Woeseibacteriota</taxon>
    </lineage>
</organism>
<keyword evidence="5 10" id="KW-0819">tRNA processing</keyword>
<dbReference type="NCBIfam" id="TIGR00174">
    <property type="entry name" value="miaA"/>
    <property type="match status" value="1"/>
</dbReference>
<comment type="function">
    <text evidence="2 10 12">Catalyzes the transfer of a dimethylallyl group onto the adenine at position 37 in tRNAs that read codons beginning with uridine, leading to the formation of N6-(dimethylallyl)adenosine (i(6)A).</text>
</comment>
<feature type="binding site" evidence="10">
    <location>
        <begin position="11"/>
        <end position="16"/>
    </location>
    <ligand>
        <name>substrate</name>
    </ligand>
</feature>
<dbReference type="Gene3D" id="3.40.50.300">
    <property type="entry name" value="P-loop containing nucleotide triphosphate hydrolases"/>
    <property type="match status" value="1"/>
</dbReference>
<protein>
    <recommendedName>
        <fullName evidence="10">tRNA dimethylallyltransferase</fullName>
        <ecNumber evidence="10">2.5.1.75</ecNumber>
    </recommendedName>
    <alternativeName>
        <fullName evidence="10">Dimethylallyl diphosphate:tRNA dimethylallyltransferase</fullName>
        <shortName evidence="10">DMAPP:tRNA dimethylallyltransferase</shortName>
        <shortName evidence="10">DMATase</shortName>
    </alternativeName>
    <alternativeName>
        <fullName evidence="10">Isopentenyl-diphosphate:tRNA isopentenyltransferase</fullName>
        <shortName evidence="10">IPP transferase</shortName>
        <shortName evidence="10">IPPT</shortName>
        <shortName evidence="10">IPTase</shortName>
    </alternativeName>
</protein>
<evidence type="ECO:0000256" key="6">
    <source>
        <dbReference type="ARBA" id="ARBA00022741"/>
    </source>
</evidence>
<evidence type="ECO:0000256" key="1">
    <source>
        <dbReference type="ARBA" id="ARBA00001946"/>
    </source>
</evidence>
<comment type="caution">
    <text evidence="10">Lacks conserved residue(s) required for the propagation of feature annotation.</text>
</comment>